<proteinExistence type="predicted"/>
<comment type="caution">
    <text evidence="2">The sequence shown here is derived from an EMBL/GenBank/DDBJ whole genome shotgun (WGS) entry which is preliminary data.</text>
</comment>
<dbReference type="EMBL" id="JBHSNO010000016">
    <property type="protein sequence ID" value="MFC5591338.1"/>
    <property type="molecule type" value="Genomic_DNA"/>
</dbReference>
<protein>
    <submittedName>
        <fullName evidence="2">Sporulation protein YunB</fullName>
    </submittedName>
</protein>
<keyword evidence="1" id="KW-1133">Transmembrane helix</keyword>
<dbReference type="InterPro" id="IPR014197">
    <property type="entry name" value="Sporulation_prot_YunB"/>
</dbReference>
<sequence>MKFHGQVTRKTRKRKMKRKLFPLLIPVLLISIGLFLYAVNAGLAPIYIQYAEVQTEKIAAHVINKALTSENFKMPSTEQIFQTIPNDPNGAITINGEATSRVLADVHRLVTTYLEEAESGNMDVLPLLDDFQYNQEAMEKQGGVVFYVPVGQAANIPLLGNLGPKIPIRLHVIGAVHADIETTNSESGINNGILEVNVVIKVNVQIIVPLATQKSVVEQRILVGKLYIPGKVPPVYSSGGGNSPSVEIPFPIELPADGQ</sequence>
<gene>
    <name evidence="2" type="primary">yunB</name>
    <name evidence="2" type="ORF">ACFPRA_20855</name>
</gene>
<evidence type="ECO:0000313" key="2">
    <source>
        <dbReference type="EMBL" id="MFC5591338.1"/>
    </source>
</evidence>
<evidence type="ECO:0000313" key="3">
    <source>
        <dbReference type="Proteomes" id="UP001596109"/>
    </source>
</evidence>
<dbReference type="RefSeq" id="WP_381439008.1">
    <property type="nucleotide sequence ID" value="NZ_JBHSNO010000016.1"/>
</dbReference>
<keyword evidence="3" id="KW-1185">Reference proteome</keyword>
<evidence type="ECO:0000256" key="1">
    <source>
        <dbReference type="SAM" id="Phobius"/>
    </source>
</evidence>
<dbReference type="NCBIfam" id="TIGR02832">
    <property type="entry name" value="spo_yunB"/>
    <property type="match status" value="1"/>
</dbReference>
<name>A0ABW0TR78_9BACL</name>
<reference evidence="3" key="1">
    <citation type="journal article" date="2019" name="Int. J. Syst. Evol. Microbiol.">
        <title>The Global Catalogue of Microorganisms (GCM) 10K type strain sequencing project: providing services to taxonomists for standard genome sequencing and annotation.</title>
        <authorList>
            <consortium name="The Broad Institute Genomics Platform"/>
            <consortium name="The Broad Institute Genome Sequencing Center for Infectious Disease"/>
            <person name="Wu L."/>
            <person name="Ma J."/>
        </authorList>
    </citation>
    <scope>NUCLEOTIDE SEQUENCE [LARGE SCALE GENOMIC DNA]</scope>
    <source>
        <strain evidence="3">CGMCC 4.1434</strain>
    </source>
</reference>
<dbReference type="Pfam" id="PF09560">
    <property type="entry name" value="Spore_YunB"/>
    <property type="match status" value="1"/>
</dbReference>
<organism evidence="2 3">
    <name type="scientific">Sporosarcina soli</name>
    <dbReference type="NCBI Taxonomy" id="334736"/>
    <lineage>
        <taxon>Bacteria</taxon>
        <taxon>Bacillati</taxon>
        <taxon>Bacillota</taxon>
        <taxon>Bacilli</taxon>
        <taxon>Bacillales</taxon>
        <taxon>Caryophanaceae</taxon>
        <taxon>Sporosarcina</taxon>
    </lineage>
</organism>
<feature type="transmembrane region" description="Helical" evidence="1">
    <location>
        <begin position="20"/>
        <end position="39"/>
    </location>
</feature>
<accession>A0ABW0TR78</accession>
<keyword evidence="1" id="KW-0812">Transmembrane</keyword>
<dbReference type="Proteomes" id="UP001596109">
    <property type="component" value="Unassembled WGS sequence"/>
</dbReference>
<dbReference type="PIRSF" id="PIRSF021383">
    <property type="entry name" value="YunB"/>
    <property type="match status" value="1"/>
</dbReference>
<keyword evidence="1" id="KW-0472">Membrane</keyword>